<dbReference type="FunFam" id="2.40.70.10:FF:000021">
    <property type="entry name" value="Aspartyl protease AED1"/>
    <property type="match status" value="1"/>
</dbReference>
<reference evidence="4 5" key="1">
    <citation type="journal article" date="2010" name="Nature">
        <title>Genome sequence of the palaeopolyploid soybean.</title>
        <authorList>
            <person name="Schmutz J."/>
            <person name="Cannon S.B."/>
            <person name="Schlueter J."/>
            <person name="Ma J."/>
            <person name="Mitros T."/>
            <person name="Nelson W."/>
            <person name="Hyten D.L."/>
            <person name="Song Q."/>
            <person name="Thelen J.J."/>
            <person name="Cheng J."/>
            <person name="Xu D."/>
            <person name="Hellsten U."/>
            <person name="May G.D."/>
            <person name="Yu Y."/>
            <person name="Sakurai T."/>
            <person name="Umezawa T."/>
            <person name="Bhattacharyya M.K."/>
            <person name="Sandhu D."/>
            <person name="Valliyodan B."/>
            <person name="Lindquist E."/>
            <person name="Peto M."/>
            <person name="Grant D."/>
            <person name="Shu S."/>
            <person name="Goodstein D."/>
            <person name="Barry K."/>
            <person name="Futrell-Griggs M."/>
            <person name="Abernathy B."/>
            <person name="Du J."/>
            <person name="Tian Z."/>
            <person name="Zhu L."/>
            <person name="Gill N."/>
            <person name="Joshi T."/>
            <person name="Libault M."/>
            <person name="Sethuraman A."/>
            <person name="Zhang X.-C."/>
            <person name="Shinozaki K."/>
            <person name="Nguyen H.T."/>
            <person name="Wing R.A."/>
            <person name="Cregan P."/>
            <person name="Specht J."/>
            <person name="Grimwood J."/>
            <person name="Rokhsar D."/>
            <person name="Stacey G."/>
            <person name="Shoemaker R.C."/>
            <person name="Jackson S.A."/>
        </authorList>
    </citation>
    <scope>NUCLEOTIDE SEQUENCE [LARGE SCALE GENOMIC DNA]</scope>
    <source>
        <strain evidence="5">cv. Williams 82</strain>
        <tissue evidence="4">Callus</tissue>
    </source>
</reference>
<dbReference type="Gramene" id="KRH46246">
    <property type="protein sequence ID" value="KRH46246"/>
    <property type="gene ID" value="GLYMA_08G321500"/>
</dbReference>
<evidence type="ECO:0000313" key="5">
    <source>
        <dbReference type="EnsemblPlants" id="KRH46246"/>
    </source>
</evidence>
<dbReference type="InParanoid" id="A0A0R0IVS7"/>
<dbReference type="Proteomes" id="UP000008827">
    <property type="component" value="Chromosome 8"/>
</dbReference>
<dbReference type="GO" id="GO:0004190">
    <property type="term" value="F:aspartic-type endopeptidase activity"/>
    <property type="evidence" value="ECO:0007669"/>
    <property type="project" value="InterPro"/>
</dbReference>
<dbReference type="OMA" id="SIDNERM"/>
<feature type="domain" description="Peptidase A1" evidence="3">
    <location>
        <begin position="46"/>
        <end position="311"/>
    </location>
</feature>
<dbReference type="PANTHER" id="PTHR13683">
    <property type="entry name" value="ASPARTYL PROTEASES"/>
    <property type="match status" value="1"/>
</dbReference>
<organism evidence="4">
    <name type="scientific">Glycine max</name>
    <name type="common">Soybean</name>
    <name type="synonym">Glycine hispida</name>
    <dbReference type="NCBI Taxonomy" id="3847"/>
    <lineage>
        <taxon>Eukaryota</taxon>
        <taxon>Viridiplantae</taxon>
        <taxon>Streptophyta</taxon>
        <taxon>Embryophyta</taxon>
        <taxon>Tracheophyta</taxon>
        <taxon>Spermatophyta</taxon>
        <taxon>Magnoliopsida</taxon>
        <taxon>eudicotyledons</taxon>
        <taxon>Gunneridae</taxon>
        <taxon>Pentapetalae</taxon>
        <taxon>rosids</taxon>
        <taxon>fabids</taxon>
        <taxon>Fabales</taxon>
        <taxon>Fabaceae</taxon>
        <taxon>Papilionoideae</taxon>
        <taxon>50 kb inversion clade</taxon>
        <taxon>NPAAA clade</taxon>
        <taxon>indigoferoid/millettioid clade</taxon>
        <taxon>Phaseoleae</taxon>
        <taxon>Glycine</taxon>
        <taxon>Glycine subgen. Soja</taxon>
    </lineage>
</organism>
<dbReference type="AlphaFoldDB" id="A0A0R0IVS7"/>
<dbReference type="SUPFAM" id="SSF50630">
    <property type="entry name" value="Acid proteases"/>
    <property type="match status" value="1"/>
</dbReference>
<evidence type="ECO:0000313" key="4">
    <source>
        <dbReference type="EMBL" id="KRH46246.1"/>
    </source>
</evidence>
<dbReference type="InterPro" id="IPR001969">
    <property type="entry name" value="Aspartic_peptidase_AS"/>
</dbReference>
<proteinExistence type="inferred from homology"/>
<dbReference type="InterPro" id="IPR033121">
    <property type="entry name" value="PEPTIDASE_A1"/>
</dbReference>
<dbReference type="InterPro" id="IPR021109">
    <property type="entry name" value="Peptidase_aspartic_dom_sf"/>
</dbReference>
<dbReference type="Gene3D" id="2.40.70.10">
    <property type="entry name" value="Acid Proteases"/>
    <property type="match status" value="2"/>
</dbReference>
<evidence type="ECO:0000259" key="3">
    <source>
        <dbReference type="PROSITE" id="PS51767"/>
    </source>
</evidence>
<reference evidence="5" key="2">
    <citation type="submission" date="2018-02" db="UniProtKB">
        <authorList>
            <consortium name="EnsemblPlants"/>
        </authorList>
    </citation>
    <scope>IDENTIFICATION</scope>
    <source>
        <strain evidence="5">Williams 82</strain>
    </source>
</reference>
<dbReference type="PROSITE" id="PS00141">
    <property type="entry name" value="ASP_PROTEASE"/>
    <property type="match status" value="1"/>
</dbReference>
<evidence type="ECO:0000313" key="6">
    <source>
        <dbReference type="Proteomes" id="UP000008827"/>
    </source>
</evidence>
<name>A0A0R0IVS7_SOYBN</name>
<evidence type="ECO:0000256" key="1">
    <source>
        <dbReference type="ARBA" id="ARBA00007447"/>
    </source>
</evidence>
<dbReference type="InterPro" id="IPR032861">
    <property type="entry name" value="TAXi_N"/>
</dbReference>
<feature type="active site" evidence="2">
    <location>
        <position position="270"/>
    </location>
</feature>
<dbReference type="PANTHER" id="PTHR13683:SF750">
    <property type="entry name" value="ASPARTYL PROTEASE AED1"/>
    <property type="match status" value="1"/>
</dbReference>
<comment type="similarity">
    <text evidence="1">Belongs to the peptidase A1 family.</text>
</comment>
<dbReference type="PaxDb" id="3847-GLYMA08G43370.2"/>
<dbReference type="PROSITE" id="PS51767">
    <property type="entry name" value="PEPTIDASE_A1"/>
    <property type="match status" value="1"/>
</dbReference>
<protein>
    <recommendedName>
        <fullName evidence="3">Peptidase A1 domain-containing protein</fullName>
    </recommendedName>
</protein>
<accession>A0A0R0IVS7</accession>
<dbReference type="OrthoDB" id="2747330at2759"/>
<gene>
    <name evidence="4" type="ORF">GLYMA_08G321500</name>
</gene>
<dbReference type="EnsemblPlants" id="KRH46246">
    <property type="protein sequence ID" value="KRH46246"/>
    <property type="gene ID" value="GLYMA_08G321500"/>
</dbReference>
<dbReference type="Pfam" id="PF14541">
    <property type="entry name" value="TAXi_C"/>
    <property type="match status" value="1"/>
</dbReference>
<dbReference type="InterPro" id="IPR032799">
    <property type="entry name" value="TAXi_C"/>
</dbReference>
<dbReference type="GO" id="GO:0006508">
    <property type="term" value="P:proteolysis"/>
    <property type="evidence" value="ECO:0007669"/>
    <property type="project" value="InterPro"/>
</dbReference>
<feature type="active site" evidence="2">
    <location>
        <position position="64"/>
    </location>
</feature>
<keyword evidence="6" id="KW-1185">Reference proteome</keyword>
<dbReference type="InterPro" id="IPR001461">
    <property type="entry name" value="Aspartic_peptidase_A1"/>
</dbReference>
<reference evidence="4" key="3">
    <citation type="submission" date="2018-07" db="EMBL/GenBank/DDBJ databases">
        <title>WGS assembly of Glycine max.</title>
        <authorList>
            <person name="Schmutz J."/>
            <person name="Cannon S."/>
            <person name="Schlueter J."/>
            <person name="Ma J."/>
            <person name="Mitros T."/>
            <person name="Nelson W."/>
            <person name="Hyten D."/>
            <person name="Song Q."/>
            <person name="Thelen J."/>
            <person name="Cheng J."/>
            <person name="Xu D."/>
            <person name="Hellsten U."/>
            <person name="May G."/>
            <person name="Yu Y."/>
            <person name="Sakurai T."/>
            <person name="Umezawa T."/>
            <person name="Bhattacharyya M."/>
            <person name="Sandhu D."/>
            <person name="Valliyodan B."/>
            <person name="Lindquist E."/>
            <person name="Peto M."/>
            <person name="Grant D."/>
            <person name="Shu S."/>
            <person name="Goodstein D."/>
            <person name="Barry K."/>
            <person name="Futrell-Griggs M."/>
            <person name="Abernathy B."/>
            <person name="Du J."/>
            <person name="Tian Z."/>
            <person name="Zhu L."/>
            <person name="Gill N."/>
            <person name="Joshi T."/>
            <person name="Libault M."/>
            <person name="Sethuraman A."/>
            <person name="Zhang X."/>
            <person name="Shinozaki K."/>
            <person name="Nguyen H."/>
            <person name="Wing R."/>
            <person name="Cregan P."/>
            <person name="Specht J."/>
            <person name="Grimwood J."/>
            <person name="Rokhsar D."/>
            <person name="Stacey G."/>
            <person name="Shoemaker R."/>
            <person name="Jackson S."/>
        </authorList>
    </citation>
    <scope>NUCLEOTIDE SEQUENCE</scope>
    <source>
        <tissue evidence="4">Callus</tissue>
    </source>
</reference>
<evidence type="ECO:0000256" key="2">
    <source>
        <dbReference type="PIRSR" id="PIRSR601461-1"/>
    </source>
</evidence>
<sequence>MNLDNERVKYIQSRLSKNLGRENTVKDLDSTTLPAESGSLIGSANYVVVVGLGTPKRDLSLVFDTGSDLTWTQCEPCAGSCYKQQDAIFDPSKSSSYTNITCTSSLCTQLTSDGIKSECSSSTDASCIYDAKYGDNSTSVGFLSQERLTITATDIVDDFLFGCGQDNEGLFNGSAGLMGLGRHPISIVQQTSSNYNKIFSYCLPATSSSLGHLTFGASAATNASLIYTPLSTISGDNSFYGLDIVSISVGGTKLPAVSSSTFSAGGSIIDSGTVITRLAPTVYAALRSAFRRVWRSTPLPTRLAYLTRVMI</sequence>
<dbReference type="EMBL" id="CM000841">
    <property type="protein sequence ID" value="KRH46246.1"/>
    <property type="molecule type" value="Genomic_DNA"/>
</dbReference>
<dbReference type="SMR" id="A0A0R0IVS7"/>
<dbReference type="Pfam" id="PF14543">
    <property type="entry name" value="TAXi_N"/>
    <property type="match status" value="1"/>
</dbReference>